<protein>
    <submittedName>
        <fullName evidence="2">Uncharacterized protein</fullName>
    </submittedName>
</protein>
<dbReference type="AlphaFoldDB" id="A0A1V9YWW5"/>
<reference evidence="2 3" key="1">
    <citation type="journal article" date="2014" name="Genome Biol. Evol.">
        <title>The secreted proteins of Achlya hypogyna and Thraustotheca clavata identify the ancestral oomycete secretome and reveal gene acquisitions by horizontal gene transfer.</title>
        <authorList>
            <person name="Misner I."/>
            <person name="Blouin N."/>
            <person name="Leonard G."/>
            <person name="Richards T.A."/>
            <person name="Lane C.E."/>
        </authorList>
    </citation>
    <scope>NUCLEOTIDE SEQUENCE [LARGE SCALE GENOMIC DNA]</scope>
    <source>
        <strain evidence="2 3">ATCC 48635</strain>
    </source>
</reference>
<keyword evidence="1" id="KW-0472">Membrane</keyword>
<keyword evidence="1" id="KW-1133">Transmembrane helix</keyword>
<keyword evidence="1" id="KW-0812">Transmembrane</keyword>
<dbReference type="EMBL" id="JNBR01000668">
    <property type="protein sequence ID" value="OQR90147.1"/>
    <property type="molecule type" value="Genomic_DNA"/>
</dbReference>
<feature type="transmembrane region" description="Helical" evidence="1">
    <location>
        <begin position="40"/>
        <end position="63"/>
    </location>
</feature>
<organism evidence="2 3">
    <name type="scientific">Achlya hypogyna</name>
    <name type="common">Oomycete</name>
    <name type="synonym">Protoachlya hypogyna</name>
    <dbReference type="NCBI Taxonomy" id="1202772"/>
    <lineage>
        <taxon>Eukaryota</taxon>
        <taxon>Sar</taxon>
        <taxon>Stramenopiles</taxon>
        <taxon>Oomycota</taxon>
        <taxon>Saprolegniomycetes</taxon>
        <taxon>Saprolegniales</taxon>
        <taxon>Achlyaceae</taxon>
        <taxon>Achlya</taxon>
    </lineage>
</organism>
<proteinExistence type="predicted"/>
<feature type="transmembrane region" description="Helical" evidence="1">
    <location>
        <begin position="12"/>
        <end position="34"/>
    </location>
</feature>
<name>A0A1V9YWW5_ACHHY</name>
<gene>
    <name evidence="2" type="ORF">ACHHYP_20234</name>
</gene>
<sequence length="84" mass="8799">MASCAAAASRAALSVVLIVLASYFTYNAVVLAAATVDPMLFVPLFVVFLVIGIIQSLPVAVHAMQDVVKPCQRPVVVFVPAQVV</sequence>
<evidence type="ECO:0000313" key="3">
    <source>
        <dbReference type="Proteomes" id="UP000243579"/>
    </source>
</evidence>
<evidence type="ECO:0000313" key="2">
    <source>
        <dbReference type="EMBL" id="OQR90147.1"/>
    </source>
</evidence>
<keyword evidence="3" id="KW-1185">Reference proteome</keyword>
<comment type="caution">
    <text evidence="2">The sequence shown here is derived from an EMBL/GenBank/DDBJ whole genome shotgun (WGS) entry which is preliminary data.</text>
</comment>
<evidence type="ECO:0000256" key="1">
    <source>
        <dbReference type="SAM" id="Phobius"/>
    </source>
</evidence>
<accession>A0A1V9YWW5</accession>
<dbReference type="Proteomes" id="UP000243579">
    <property type="component" value="Unassembled WGS sequence"/>
</dbReference>